<evidence type="ECO:0000313" key="1">
    <source>
        <dbReference type="EMBL" id="MCO4292427.1"/>
    </source>
</evidence>
<accession>A0A9X2F0H6</accession>
<name>A0A9X2F0H6_9SPHI</name>
<dbReference type="RefSeq" id="WP_252586822.1">
    <property type="nucleotide sequence ID" value="NZ_JAMWYS010000024.1"/>
</dbReference>
<comment type="caution">
    <text evidence="1">The sequence shown here is derived from an EMBL/GenBank/DDBJ whole genome shotgun (WGS) entry which is preliminary data.</text>
</comment>
<evidence type="ECO:0000313" key="2">
    <source>
        <dbReference type="Proteomes" id="UP001155182"/>
    </source>
</evidence>
<dbReference type="GO" id="GO:0051301">
    <property type="term" value="P:cell division"/>
    <property type="evidence" value="ECO:0007669"/>
    <property type="project" value="UniProtKB-KW"/>
</dbReference>
<organism evidence="1 2">
    <name type="scientific">Solitalea agri</name>
    <dbReference type="NCBI Taxonomy" id="2953739"/>
    <lineage>
        <taxon>Bacteria</taxon>
        <taxon>Pseudomonadati</taxon>
        <taxon>Bacteroidota</taxon>
        <taxon>Sphingobacteriia</taxon>
        <taxon>Sphingobacteriales</taxon>
        <taxon>Sphingobacteriaceae</taxon>
        <taxon>Solitalea</taxon>
    </lineage>
</organism>
<keyword evidence="1" id="KW-0131">Cell cycle</keyword>
<keyword evidence="2" id="KW-1185">Reference proteome</keyword>
<proteinExistence type="predicted"/>
<dbReference type="EMBL" id="JAMWYS010000024">
    <property type="protein sequence ID" value="MCO4292427.1"/>
    <property type="molecule type" value="Genomic_DNA"/>
</dbReference>
<protein>
    <submittedName>
        <fullName evidence="1">Cell division protein FtsQ</fullName>
    </submittedName>
</protein>
<sequence>MKRINWKRVFALTAWTLSLAGLVVLLSFVSKRQDTTVCKGVKINIEGKNFLVEKGDILTLMNRVLPQFVSRPLDQIPVEQIERAVKMNPYVERADIFIDLDGMVRVNVTQREPLVRIINKNYQSFYIDKNGRKMPLSLNFSPRVLVANGNIDEVPGNNDTLKTASAKAIYDIAKFIDNDKNEFWKAQIIQAYINENAELVLVPRVGEQKILVGDTEDLERRMNNLMVFYKKALPRVGWEHYKVINIKYNNQVIGIRDTLIKEHITSTDTTKTDSTRIN</sequence>
<gene>
    <name evidence="1" type="ORF">NF867_06090</name>
</gene>
<reference evidence="1" key="1">
    <citation type="submission" date="2022-06" db="EMBL/GenBank/DDBJ databases">
        <title>Solitalea sp. MAHUQ-68 isolated from rhizospheric soil.</title>
        <authorList>
            <person name="Huq M.A."/>
        </authorList>
    </citation>
    <scope>NUCLEOTIDE SEQUENCE</scope>
    <source>
        <strain evidence="1">MAHUQ-68</strain>
    </source>
</reference>
<dbReference type="Proteomes" id="UP001155182">
    <property type="component" value="Unassembled WGS sequence"/>
</dbReference>
<keyword evidence="1" id="KW-0132">Cell division</keyword>
<dbReference type="AlphaFoldDB" id="A0A9X2F0H6"/>